<keyword evidence="6" id="KW-1185">Reference proteome</keyword>
<dbReference type="AlphaFoldDB" id="A0A4R0X949"/>
<sequence>MERAIPLPSKRDESSSALTCAPKGCSSRELAAIEKARGLMLATLGSALSIDIIAASVQMSKGHFSRLFKRATGATPHSWRLEKKVRSSLVDLRNDDLSLTQIAHAYGFADHAHYSRVFKQVVGTPPSVWRITALSGEGLKSTELTGKQ</sequence>
<evidence type="ECO:0000313" key="6">
    <source>
        <dbReference type="Proteomes" id="UP000294200"/>
    </source>
</evidence>
<comment type="caution">
    <text evidence="5">The sequence shown here is derived from an EMBL/GenBank/DDBJ whole genome shotgun (WGS) entry which is preliminary data.</text>
</comment>
<keyword evidence="3" id="KW-0804">Transcription</keyword>
<keyword evidence="1" id="KW-0805">Transcription regulation</keyword>
<evidence type="ECO:0000256" key="1">
    <source>
        <dbReference type="ARBA" id="ARBA00023015"/>
    </source>
</evidence>
<gene>
    <name evidence="5" type="ORF">BZM27_23880</name>
</gene>
<proteinExistence type="predicted"/>
<evidence type="ECO:0000259" key="4">
    <source>
        <dbReference type="PROSITE" id="PS01124"/>
    </source>
</evidence>
<dbReference type="Proteomes" id="UP000294200">
    <property type="component" value="Unassembled WGS sequence"/>
</dbReference>
<dbReference type="InterPro" id="IPR018060">
    <property type="entry name" value="HTH_AraC"/>
</dbReference>
<dbReference type="SMART" id="SM00342">
    <property type="entry name" value="HTH_ARAC"/>
    <property type="match status" value="1"/>
</dbReference>
<dbReference type="PANTHER" id="PTHR46796">
    <property type="entry name" value="HTH-TYPE TRANSCRIPTIONAL ACTIVATOR RHAS-RELATED"/>
    <property type="match status" value="1"/>
</dbReference>
<reference evidence="5 6" key="1">
    <citation type="submission" date="2017-02" db="EMBL/GenBank/DDBJ databases">
        <title>Paraburkholderia sophoroidis sp. nov. and Paraburkholderia steynii sp. nov. rhizobial symbionts of the fynbos legume Hypocalyptus sophoroides.</title>
        <authorList>
            <person name="Steenkamp E.T."/>
            <person name="Beukes C.W."/>
            <person name="Van Zyl E."/>
            <person name="Avontuur J."/>
            <person name="Chan W.Y."/>
            <person name="Hassen A."/>
            <person name="Palmer M."/>
            <person name="Mthombeni L."/>
            <person name="Phalane F."/>
            <person name="Sereme K."/>
            <person name="Venter S.N."/>
        </authorList>
    </citation>
    <scope>NUCLEOTIDE SEQUENCE [LARGE SCALE GENOMIC DNA]</scope>
    <source>
        <strain evidence="5 6">HC1.1ba</strain>
    </source>
</reference>
<dbReference type="SUPFAM" id="SSF46689">
    <property type="entry name" value="Homeodomain-like"/>
    <property type="match status" value="2"/>
</dbReference>
<dbReference type="GO" id="GO:0043565">
    <property type="term" value="F:sequence-specific DNA binding"/>
    <property type="evidence" value="ECO:0007669"/>
    <property type="project" value="InterPro"/>
</dbReference>
<dbReference type="InterPro" id="IPR009057">
    <property type="entry name" value="Homeodomain-like_sf"/>
</dbReference>
<dbReference type="Pfam" id="PF12833">
    <property type="entry name" value="HTH_18"/>
    <property type="match status" value="1"/>
</dbReference>
<accession>A0A4R0X949</accession>
<feature type="domain" description="HTH araC/xylS-type" evidence="4">
    <location>
        <begin position="34"/>
        <end position="132"/>
    </location>
</feature>
<dbReference type="Gene3D" id="1.10.10.60">
    <property type="entry name" value="Homeodomain-like"/>
    <property type="match status" value="2"/>
</dbReference>
<keyword evidence="2" id="KW-0238">DNA-binding</keyword>
<evidence type="ECO:0000256" key="2">
    <source>
        <dbReference type="ARBA" id="ARBA00023125"/>
    </source>
</evidence>
<evidence type="ECO:0000313" key="5">
    <source>
        <dbReference type="EMBL" id="TCG06806.1"/>
    </source>
</evidence>
<evidence type="ECO:0000256" key="3">
    <source>
        <dbReference type="ARBA" id="ARBA00023163"/>
    </source>
</evidence>
<protein>
    <recommendedName>
        <fullName evidence="4">HTH araC/xylS-type domain-containing protein</fullName>
    </recommendedName>
</protein>
<organism evidence="5 6">
    <name type="scientific">Paraburkholderia steynii</name>
    <dbReference type="NCBI Taxonomy" id="1245441"/>
    <lineage>
        <taxon>Bacteria</taxon>
        <taxon>Pseudomonadati</taxon>
        <taxon>Pseudomonadota</taxon>
        <taxon>Betaproteobacteria</taxon>
        <taxon>Burkholderiales</taxon>
        <taxon>Burkholderiaceae</taxon>
        <taxon>Paraburkholderia</taxon>
    </lineage>
</organism>
<dbReference type="PROSITE" id="PS01124">
    <property type="entry name" value="HTH_ARAC_FAMILY_2"/>
    <property type="match status" value="1"/>
</dbReference>
<dbReference type="GO" id="GO:0003700">
    <property type="term" value="F:DNA-binding transcription factor activity"/>
    <property type="evidence" value="ECO:0007669"/>
    <property type="project" value="InterPro"/>
</dbReference>
<dbReference type="EMBL" id="MWML01000091">
    <property type="protein sequence ID" value="TCG06806.1"/>
    <property type="molecule type" value="Genomic_DNA"/>
</dbReference>
<dbReference type="PROSITE" id="PS00041">
    <property type="entry name" value="HTH_ARAC_FAMILY_1"/>
    <property type="match status" value="1"/>
</dbReference>
<dbReference type="InterPro" id="IPR050204">
    <property type="entry name" value="AraC_XylS_family_regulators"/>
</dbReference>
<name>A0A4R0X949_9BURK</name>
<dbReference type="PANTHER" id="PTHR46796:SF14">
    <property type="entry name" value="TRANSCRIPTIONAL REGULATORY PROTEIN"/>
    <property type="match status" value="1"/>
</dbReference>
<dbReference type="InterPro" id="IPR018062">
    <property type="entry name" value="HTH_AraC-typ_CS"/>
</dbReference>